<dbReference type="HOGENOM" id="CLU_2277796_0_0_1"/>
<sequence>MLQLTTLLALAASATAHYTFPSISGTSEWAAVRQWTGYQSNGPVTDVSLLDIRCNVGASSKRQDHVRCGPEYLSPWPATGVYGEGAGREDSRELGWEWECVV</sequence>
<accession>H0ER64</accession>
<gene>
    <name evidence="2" type="ORF">M7I_5180</name>
</gene>
<feature type="signal peptide" evidence="1">
    <location>
        <begin position="1"/>
        <end position="16"/>
    </location>
</feature>
<name>H0ER64_GLAL7</name>
<evidence type="ECO:0000313" key="3">
    <source>
        <dbReference type="Proteomes" id="UP000005446"/>
    </source>
</evidence>
<reference evidence="2 3" key="1">
    <citation type="journal article" date="2012" name="Eukaryot. Cell">
        <title>Genome sequence of the fungus Glarea lozoyensis: the first genome sequence of a species from the Helotiaceae family.</title>
        <authorList>
            <person name="Youssar L."/>
            <person name="Gruening B.A."/>
            <person name="Erxleben A."/>
            <person name="Guenther S."/>
            <person name="Huettel W."/>
        </authorList>
    </citation>
    <scope>NUCLEOTIDE SEQUENCE [LARGE SCALE GENOMIC DNA]</scope>
    <source>
        <strain evidence="3">ATCC 74030 / MF5533</strain>
    </source>
</reference>
<dbReference type="InParanoid" id="H0ER64"/>
<feature type="chain" id="PRO_5003531708" evidence="1">
    <location>
        <begin position="17"/>
        <end position="102"/>
    </location>
</feature>
<evidence type="ECO:0000256" key="1">
    <source>
        <dbReference type="SAM" id="SignalP"/>
    </source>
</evidence>
<keyword evidence="1" id="KW-0732">Signal</keyword>
<keyword evidence="3" id="KW-1185">Reference proteome</keyword>
<dbReference type="Gene3D" id="2.70.50.70">
    <property type="match status" value="1"/>
</dbReference>
<comment type="caution">
    <text evidence="2">The sequence shown here is derived from an EMBL/GenBank/DDBJ whole genome shotgun (WGS) entry which is preliminary data.</text>
</comment>
<evidence type="ECO:0000313" key="2">
    <source>
        <dbReference type="EMBL" id="EHK99027.1"/>
    </source>
</evidence>
<proteinExistence type="predicted"/>
<dbReference type="EMBL" id="AGUE01000132">
    <property type="protein sequence ID" value="EHK99027.1"/>
    <property type="molecule type" value="Genomic_DNA"/>
</dbReference>
<dbReference type="OrthoDB" id="3496539at2759"/>
<dbReference type="Proteomes" id="UP000005446">
    <property type="component" value="Unassembled WGS sequence"/>
</dbReference>
<protein>
    <submittedName>
        <fullName evidence="2">Uncharacterized protein</fullName>
    </submittedName>
</protein>
<dbReference type="AlphaFoldDB" id="H0ER64"/>
<organism evidence="2 3">
    <name type="scientific">Glarea lozoyensis (strain ATCC 74030 / MF5533)</name>
    <dbReference type="NCBI Taxonomy" id="1104152"/>
    <lineage>
        <taxon>Eukaryota</taxon>
        <taxon>Fungi</taxon>
        <taxon>Dikarya</taxon>
        <taxon>Ascomycota</taxon>
        <taxon>Pezizomycotina</taxon>
        <taxon>Leotiomycetes</taxon>
        <taxon>Helotiales</taxon>
        <taxon>Helotiaceae</taxon>
        <taxon>Glarea</taxon>
    </lineage>
</organism>